<feature type="domain" description="Nitrogen regulatory protein areA GATA-like" evidence="2">
    <location>
        <begin position="1"/>
        <end position="28"/>
    </location>
</feature>
<organism evidence="4 5">
    <name type="scientific">Phaeomoniella chlamydospora</name>
    <name type="common">Phaeoacremonium chlamydosporum</name>
    <dbReference type="NCBI Taxonomy" id="158046"/>
    <lineage>
        <taxon>Eukaryota</taxon>
        <taxon>Fungi</taxon>
        <taxon>Dikarya</taxon>
        <taxon>Ascomycota</taxon>
        <taxon>Pezizomycotina</taxon>
        <taxon>Eurotiomycetes</taxon>
        <taxon>Chaetothyriomycetidae</taxon>
        <taxon>Phaeomoniellales</taxon>
        <taxon>Phaeomoniellaceae</taxon>
        <taxon>Phaeomoniella</taxon>
    </lineage>
</organism>
<feature type="domain" description="DUF3295" evidence="3">
    <location>
        <begin position="53"/>
        <end position="509"/>
    </location>
</feature>
<reference evidence="4 5" key="1">
    <citation type="submission" date="2015-05" db="EMBL/GenBank/DDBJ databases">
        <title>Distinctive expansion of gene families associated with plant cell wall degradation and secondary metabolism in the genomes of grapevine trunk pathogens.</title>
        <authorList>
            <person name="Lawrence D.P."/>
            <person name="Travadon R."/>
            <person name="Rolshausen P.E."/>
            <person name="Baumgartner K."/>
        </authorList>
    </citation>
    <scope>NUCLEOTIDE SEQUENCE [LARGE SCALE GENOMIC DNA]</scope>
    <source>
        <strain evidence="4">UCRPC4</strain>
    </source>
</reference>
<comment type="caution">
    <text evidence="4">The sequence shown here is derived from an EMBL/GenBank/DDBJ whole genome shotgun (WGS) entry which is preliminary data.</text>
</comment>
<feature type="region of interest" description="Disordered" evidence="1">
    <location>
        <begin position="265"/>
        <end position="284"/>
    </location>
</feature>
<proteinExistence type="predicted"/>
<dbReference type="AlphaFoldDB" id="A0A0G2HFJ7"/>
<feature type="compositionally biased region" description="Polar residues" evidence="1">
    <location>
        <begin position="265"/>
        <end position="275"/>
    </location>
</feature>
<protein>
    <submittedName>
        <fullName evidence="4">Uncharacterized protein</fullName>
    </submittedName>
</protein>
<dbReference type="PANTHER" id="PTHR28014">
    <property type="entry name" value="NEGATIVE REGULATOR OF RAS-CAMP PATHWAY"/>
    <property type="match status" value="1"/>
</dbReference>
<evidence type="ECO:0000313" key="5">
    <source>
        <dbReference type="Proteomes" id="UP000053317"/>
    </source>
</evidence>
<keyword evidence="5" id="KW-1185">Reference proteome</keyword>
<dbReference type="InterPro" id="IPR053043">
    <property type="entry name" value="Ras-cAMP_regulatory"/>
</dbReference>
<evidence type="ECO:0000313" key="4">
    <source>
        <dbReference type="EMBL" id="KKY27245.1"/>
    </source>
</evidence>
<feature type="region of interest" description="Disordered" evidence="1">
    <location>
        <begin position="298"/>
        <end position="403"/>
    </location>
</feature>
<dbReference type="Pfam" id="PF11702">
    <property type="entry name" value="DUF3295"/>
    <property type="match status" value="1"/>
</dbReference>
<dbReference type="Pfam" id="PF08550">
    <property type="entry name" value="GATA_AreA"/>
    <property type="match status" value="1"/>
</dbReference>
<feature type="region of interest" description="Disordered" evidence="1">
    <location>
        <begin position="51"/>
        <end position="91"/>
    </location>
</feature>
<sequence length="509" mass="56006">MWTVFHKCAESIEQGKRLENMSWRLWNRETFCCESKSPVITPTLDIQPKLSKKDVPELSSSVSSVGSEPSSQRQPAEEDTSLSISRGKEKHITPERLEQLVISIKEKKVPEPLSPATVASVAALADDTPRPSSPTPTTAHISESPEPRSNHSSDSQYSSRTLSSTASDLEGNVPASDTSVASTVADEPPTIVHGFSPSISAISYKSKTNLSKANPTVHLESKCQNLAPPKIDSKKESKFIIGNGSVSEEESSFEDRLMLKPVRSSLSEGLHRSSQPQPPKKQASFREIVDARPMDYEDAIESDDDSVIDDEEDDSSWEETDNESQSSSVDDKSMFQRVDSRPNLTSRRSLLTSALTQGGRAEALQRAAMAAQSTPNMRRSRRSSPIGPSMPASPDDGSELTMRGPQATRAKPIIPTTSNTLPPAHSPRTNRRNMLQTELTQSLRHHLLWERQPRGGLSNAAFKRSHTTNNMANLRNKADKSTVGAEPSKNNSWNDYFDFGPSEYHAKGW</sequence>
<dbReference type="PANTHER" id="PTHR28014:SF1">
    <property type="entry name" value="NEGATIVE REGULATOR OF RAS-CAMP PATHWAY"/>
    <property type="match status" value="1"/>
</dbReference>
<feature type="compositionally biased region" description="Basic and acidic residues" evidence="1">
    <location>
        <begin position="329"/>
        <end position="340"/>
    </location>
</feature>
<feature type="region of interest" description="Disordered" evidence="1">
    <location>
        <begin position="124"/>
        <end position="196"/>
    </location>
</feature>
<feature type="compositionally biased region" description="Acidic residues" evidence="1">
    <location>
        <begin position="298"/>
        <end position="322"/>
    </location>
</feature>
<feature type="compositionally biased region" description="Low complexity" evidence="1">
    <location>
        <begin position="57"/>
        <end position="71"/>
    </location>
</feature>
<dbReference type="GO" id="GO:0006808">
    <property type="term" value="P:regulation of nitrogen utilization"/>
    <property type="evidence" value="ECO:0007669"/>
    <property type="project" value="TreeGrafter"/>
</dbReference>
<name>A0A0G2HFJ7_PHACM</name>
<dbReference type="GO" id="GO:0000122">
    <property type="term" value="P:negative regulation of transcription by RNA polymerase II"/>
    <property type="evidence" value="ECO:0007669"/>
    <property type="project" value="TreeGrafter"/>
</dbReference>
<dbReference type="OrthoDB" id="5054775at2759"/>
<gene>
    <name evidence="4" type="ORF">UCRPC4_g01229</name>
</gene>
<evidence type="ECO:0000259" key="2">
    <source>
        <dbReference type="Pfam" id="PF08550"/>
    </source>
</evidence>
<dbReference type="EMBL" id="LCWF01000027">
    <property type="protein sequence ID" value="KKY27245.1"/>
    <property type="molecule type" value="Genomic_DNA"/>
</dbReference>
<feature type="compositionally biased region" description="Low complexity" evidence="1">
    <location>
        <begin position="341"/>
        <end position="372"/>
    </location>
</feature>
<dbReference type="GO" id="GO:0005737">
    <property type="term" value="C:cytoplasm"/>
    <property type="evidence" value="ECO:0007669"/>
    <property type="project" value="TreeGrafter"/>
</dbReference>
<dbReference type="GO" id="GO:0031930">
    <property type="term" value="P:mitochondria-nucleus signaling pathway"/>
    <property type="evidence" value="ECO:0007669"/>
    <property type="project" value="TreeGrafter"/>
</dbReference>
<evidence type="ECO:0000259" key="3">
    <source>
        <dbReference type="Pfam" id="PF11702"/>
    </source>
</evidence>
<dbReference type="Proteomes" id="UP000053317">
    <property type="component" value="Unassembled WGS sequence"/>
</dbReference>
<reference evidence="4 5" key="2">
    <citation type="submission" date="2015-05" db="EMBL/GenBank/DDBJ databases">
        <authorList>
            <person name="Morales-Cruz A."/>
            <person name="Amrine K.C."/>
            <person name="Cantu D."/>
        </authorList>
    </citation>
    <scope>NUCLEOTIDE SEQUENCE [LARGE SCALE GENOMIC DNA]</scope>
    <source>
        <strain evidence="4">UCRPC4</strain>
    </source>
</reference>
<accession>A0A0G2HFJ7</accession>
<evidence type="ECO:0000256" key="1">
    <source>
        <dbReference type="SAM" id="MobiDB-lite"/>
    </source>
</evidence>
<dbReference type="InterPro" id="IPR021711">
    <property type="entry name" value="DUF3295"/>
</dbReference>
<feature type="compositionally biased region" description="Polar residues" evidence="1">
    <location>
        <begin position="152"/>
        <end position="167"/>
    </location>
</feature>
<dbReference type="InterPro" id="IPR013860">
    <property type="entry name" value="AreA_GATA"/>
</dbReference>